<comment type="subcellular location">
    <subcellularLocation>
        <location evidence="1">Cytoplasm</location>
        <location evidence="1">Cytoskeleton</location>
        <location evidence="1">Microtubule organizing center</location>
        <location evidence="1">Centrosome</location>
    </subcellularLocation>
</comment>
<evidence type="ECO:0000313" key="12">
    <source>
        <dbReference type="Proteomes" id="UP000429181"/>
    </source>
</evidence>
<feature type="coiled-coil region" evidence="8">
    <location>
        <begin position="1330"/>
        <end position="1445"/>
    </location>
</feature>
<evidence type="ECO:0000256" key="2">
    <source>
        <dbReference type="ARBA" id="ARBA00022490"/>
    </source>
</evidence>
<dbReference type="Ensembl" id="ENSBIXT00005050427.1">
    <property type="protein sequence ID" value="ENSBIXP00005020629.1"/>
    <property type="gene ID" value="ENSBIXG00005023848.1"/>
</dbReference>
<dbReference type="GeneTree" id="ENSGT00660000095541"/>
<dbReference type="InterPro" id="IPR002048">
    <property type="entry name" value="EF_hand_dom"/>
</dbReference>
<evidence type="ECO:0000256" key="1">
    <source>
        <dbReference type="ARBA" id="ARBA00004300"/>
    </source>
</evidence>
<dbReference type="GO" id="GO:0051642">
    <property type="term" value="P:centrosome localization"/>
    <property type="evidence" value="ECO:0007669"/>
    <property type="project" value="TreeGrafter"/>
</dbReference>
<dbReference type="GO" id="GO:0005814">
    <property type="term" value="C:centriole"/>
    <property type="evidence" value="ECO:0007669"/>
    <property type="project" value="TreeGrafter"/>
</dbReference>
<evidence type="ECO:0000256" key="4">
    <source>
        <dbReference type="ARBA" id="ARBA00022701"/>
    </source>
</evidence>
<dbReference type="GO" id="GO:0097431">
    <property type="term" value="C:mitotic spindle pole"/>
    <property type="evidence" value="ECO:0007669"/>
    <property type="project" value="TreeGrafter"/>
</dbReference>
<dbReference type="PANTHER" id="PTHR18905:SF11">
    <property type="entry name" value="NINEIN"/>
    <property type="match status" value="1"/>
</dbReference>
<evidence type="ECO:0000259" key="10">
    <source>
        <dbReference type="PROSITE" id="PS50222"/>
    </source>
</evidence>
<evidence type="ECO:0000256" key="7">
    <source>
        <dbReference type="ARBA" id="ARBA00023212"/>
    </source>
</evidence>
<dbReference type="GO" id="GO:0000242">
    <property type="term" value="C:pericentriolar material"/>
    <property type="evidence" value="ECO:0007669"/>
    <property type="project" value="TreeGrafter"/>
</dbReference>
<keyword evidence="3" id="KW-0597">Phosphoprotein</keyword>
<keyword evidence="6 8" id="KW-0175">Coiled coil</keyword>
<keyword evidence="2" id="KW-0963">Cytoplasm</keyword>
<reference evidence="11" key="2">
    <citation type="submission" date="2025-08" db="UniProtKB">
        <authorList>
            <consortium name="Ensembl"/>
        </authorList>
    </citation>
    <scope>IDENTIFICATION</scope>
</reference>
<dbReference type="PROSITE" id="PS50222">
    <property type="entry name" value="EF_HAND_2"/>
    <property type="match status" value="1"/>
</dbReference>
<dbReference type="PANTHER" id="PTHR18905">
    <property type="entry name" value="NINEIN"/>
    <property type="match status" value="1"/>
</dbReference>
<protein>
    <submittedName>
        <fullName evidence="11">Ninein</fullName>
    </submittedName>
</protein>
<keyword evidence="5" id="KW-0677">Repeat</keyword>
<reference evidence="11 12" key="1">
    <citation type="submission" date="2018-11" db="EMBL/GenBank/DDBJ databases">
        <title>Haplotype-resolved cattle genomes.</title>
        <authorList>
            <person name="Low W.Y."/>
            <person name="Tearle R."/>
            <person name="Bickhart D.M."/>
            <person name="Rosen B.D."/>
            <person name="Koren S."/>
            <person name="Rhie A."/>
            <person name="Hiendleder S."/>
            <person name="Phillippy A.M."/>
            <person name="Smith T.P.L."/>
            <person name="Williams J.L."/>
        </authorList>
    </citation>
    <scope>NUCLEOTIDE SEQUENCE [LARGE SCALE GENOMIC DNA]</scope>
</reference>
<keyword evidence="7" id="KW-0206">Cytoskeleton</keyword>
<dbReference type="GO" id="GO:0097539">
    <property type="term" value="C:ciliary transition fiber"/>
    <property type="evidence" value="ECO:0007669"/>
    <property type="project" value="TreeGrafter"/>
</dbReference>
<evidence type="ECO:0000256" key="9">
    <source>
        <dbReference type="SAM" id="MobiDB-lite"/>
    </source>
</evidence>
<feature type="coiled-coil region" evidence="8">
    <location>
        <begin position="409"/>
        <end position="611"/>
    </location>
</feature>
<dbReference type="SUPFAM" id="SSF47473">
    <property type="entry name" value="EF-hand"/>
    <property type="match status" value="1"/>
</dbReference>
<dbReference type="Proteomes" id="UP000429181">
    <property type="component" value="Chromosome 10"/>
</dbReference>
<evidence type="ECO:0000313" key="11">
    <source>
        <dbReference type="Ensembl" id="ENSBIXP00005020629.1"/>
    </source>
</evidence>
<dbReference type="FunFam" id="1.10.238.10:FF:000094">
    <property type="entry name" value="ninein isoform X7"/>
    <property type="match status" value="1"/>
</dbReference>
<dbReference type="Gene3D" id="1.10.238.10">
    <property type="entry name" value="EF-hand"/>
    <property type="match status" value="1"/>
</dbReference>
<dbReference type="GO" id="GO:0090222">
    <property type="term" value="P:centrosome-templated microtubule nucleation"/>
    <property type="evidence" value="ECO:0007669"/>
    <property type="project" value="TreeGrafter"/>
</dbReference>
<feature type="coiled-coil region" evidence="8">
    <location>
        <begin position="1037"/>
        <end position="1151"/>
    </location>
</feature>
<dbReference type="InterPro" id="IPR011992">
    <property type="entry name" value="EF-hand-dom_pair"/>
</dbReference>
<evidence type="ECO:0000256" key="5">
    <source>
        <dbReference type="ARBA" id="ARBA00022737"/>
    </source>
</evidence>
<dbReference type="GO" id="GO:0005509">
    <property type="term" value="F:calcium ion binding"/>
    <property type="evidence" value="ECO:0007669"/>
    <property type="project" value="InterPro"/>
</dbReference>
<feature type="region of interest" description="Disordered" evidence="9">
    <location>
        <begin position="1214"/>
        <end position="1239"/>
    </location>
</feature>
<keyword evidence="4" id="KW-0493">Microtubule</keyword>
<accession>A0A4W2GS17</accession>
<evidence type="ECO:0000256" key="3">
    <source>
        <dbReference type="ARBA" id="ARBA00022553"/>
    </source>
</evidence>
<dbReference type="GO" id="GO:0034454">
    <property type="term" value="P:microtubule anchoring at centrosome"/>
    <property type="evidence" value="ECO:0007669"/>
    <property type="project" value="TreeGrafter"/>
</dbReference>
<feature type="coiled-coil region" evidence="8">
    <location>
        <begin position="775"/>
        <end position="985"/>
    </location>
</feature>
<feature type="coiled-coil region" evidence="8">
    <location>
        <begin position="673"/>
        <end position="736"/>
    </location>
</feature>
<proteinExistence type="predicted"/>
<organism evidence="11 12">
    <name type="scientific">Bos indicus x Bos taurus</name>
    <name type="common">Hybrid cattle</name>
    <dbReference type="NCBI Taxonomy" id="30522"/>
    <lineage>
        <taxon>Eukaryota</taxon>
        <taxon>Metazoa</taxon>
        <taxon>Chordata</taxon>
        <taxon>Craniata</taxon>
        <taxon>Vertebrata</taxon>
        <taxon>Euteleostomi</taxon>
        <taxon>Mammalia</taxon>
        <taxon>Eutheria</taxon>
        <taxon>Laurasiatheria</taxon>
        <taxon>Artiodactyla</taxon>
        <taxon>Ruminantia</taxon>
        <taxon>Pecora</taxon>
        <taxon>Bovidae</taxon>
        <taxon>Bovinae</taxon>
        <taxon>Bos</taxon>
    </lineage>
</organism>
<evidence type="ECO:0000256" key="6">
    <source>
        <dbReference type="ARBA" id="ARBA00023054"/>
    </source>
</evidence>
<sequence>MIRPCLCPVQVSAAGDGMDEAEQDQHEARLKELFDSFDTTGTGSLGQEELTDLCHMLSLEEVAPVLQETLLQDNLLGRVHFDQFKEALILILSRTLSNEEHFQEPASVGVSCQQAARVSGPLLNAHKLTHSLLIKDCTLEAQPKYVRGGKRYGRRSLPEFQESVEEFAEVTVIEPLDEEAQPSHIPASERSEHWKTQRSEEYEAEGQLRFWNPDDLKASQTGSLAPQDWIEEKLQEVCEDLGITRDGHLNRKKLVSICEQYGLQNVDGEMLEEVFHNLDPDGMMSVEDFFYGLFKNGKPLTPSASTPYRQLKRHISMQSFDESGRRTTAPSAMMSTIGFRVFSCLDDGMGYASVERILDTWQEEGIENSQEILKALDFSLDGNVNLTELTLALENELLVTKNSIHQAALASFKAEIRHLLERVDQMLREKEKLRSDLDKAEKLKSLMASEVDDHHAAIERRNEYNLRKLDEEYKERIAALKNEFRKEREQILQQVGKQRLELEQEIEKAKTEENYVRDRLALSLKENSRLENELLENAEKLAEYESLTNKLQRNLENVLAEKFGDLDPSSAEFFLQEERLTQMRNEYEQQCRLLQDQVDELQSELQEYRTQGKVSRLPLQNSLSEELDINSGCIEPDQGLGSEECNPLNMSIEAELVIEQMKEQHHRELCHLRLELEDKVNYYEKQLDETKVAFEKEQENMKLKCENEVHILEEQISDLKNKIAELQGQTKVLKEAQHVAICRHEEEKKQLQMKWDEEKAHVQEELRLEHEMALRARLEQVEEGFNRERERLIQNGAWTEEKVRGLTQKLEQVHQEQLKSLVEKHILEKEELQKELLEKHQRELHEGRYESEKLQEENSILRNEITTLNEEDSISNLKLGKLSGSQEEMWQKIETVKQEKAAVQKMVENLKKQISELKTKNQQLDLENMKLSQKNSQNQKELQELNQRLAEMLSQKDKEPGHSACEEWEQEKSNLKEELEHCKLQSSTLVSSLEAELSEVKIQTHIVEQENLLLKDELEKVKQLCRCPDLSDFQQKISSILSHNEKLLKEKEALSEELNICVDKLAKSSLLEHRIATMKQEQKSWEHQSESLKSQLVASQEKVQNLEDTLQNVNLQMSRIKSDLRVTQQEKEALKQEVMSLHKQLQNASDKNWAPEIGIHPSGFHNQQQRLSWDKLDHLINEEQQLLWQENERVQTMVQNTKPELIHSREKVRQLESNLPSPKHQKHLNSSGTVKPTEQEKLSLKRECEQFQKERSPTNRKVSQMKSLERELETIHLENEGLKKKQVKLDEQLMEMQHLRSTVMLSPSPHAWELQLLQQQTCPVVPREQFLQLQRQLLQAERINQCLQEELENRTSETNTPQGNQEYLVTVMEERMLEVEQKLKLVKRLLQEKVNQLKEQLCKNTKADAIVKDLYVENAQLLKALEMTEQRQKTAEKKNYLLEEKIASLSNIVRNLTPAPLTSTPPLRS</sequence>
<name>A0A4W2GS17_BOBOX</name>
<feature type="domain" description="EF-hand" evidence="10">
    <location>
        <begin position="25"/>
        <end position="60"/>
    </location>
</feature>
<gene>
    <name evidence="11" type="primary">NIN</name>
</gene>
<dbReference type="GO" id="GO:0005874">
    <property type="term" value="C:microtubule"/>
    <property type="evidence" value="ECO:0007669"/>
    <property type="project" value="UniProtKB-KW"/>
</dbReference>
<evidence type="ECO:0000256" key="8">
    <source>
        <dbReference type="SAM" id="Coils"/>
    </source>
</evidence>